<dbReference type="PANTHER" id="PTHR43968">
    <property type="match status" value="1"/>
</dbReference>
<gene>
    <name evidence="1" type="ORF">CONPUDRAFT_72139</name>
</gene>
<dbReference type="AlphaFoldDB" id="A0A5M3MSM1"/>
<dbReference type="Gene3D" id="1.20.1050.10">
    <property type="match status" value="1"/>
</dbReference>
<dbReference type="SUPFAM" id="SSF47616">
    <property type="entry name" value="GST C-terminal domain-like"/>
    <property type="match status" value="1"/>
</dbReference>
<name>A0A5M3MSM1_CONPW</name>
<reference evidence="2" key="1">
    <citation type="journal article" date="2012" name="Science">
        <title>The Paleozoic origin of enzymatic lignin decomposition reconstructed from 31 fungal genomes.</title>
        <authorList>
            <person name="Floudas D."/>
            <person name="Binder M."/>
            <person name="Riley R."/>
            <person name="Barry K."/>
            <person name="Blanchette R.A."/>
            <person name="Henrissat B."/>
            <person name="Martinez A.T."/>
            <person name="Otillar R."/>
            <person name="Spatafora J.W."/>
            <person name="Yadav J.S."/>
            <person name="Aerts A."/>
            <person name="Benoit I."/>
            <person name="Boyd A."/>
            <person name="Carlson A."/>
            <person name="Copeland A."/>
            <person name="Coutinho P.M."/>
            <person name="de Vries R.P."/>
            <person name="Ferreira P."/>
            <person name="Findley K."/>
            <person name="Foster B."/>
            <person name="Gaskell J."/>
            <person name="Glotzer D."/>
            <person name="Gorecki P."/>
            <person name="Heitman J."/>
            <person name="Hesse C."/>
            <person name="Hori C."/>
            <person name="Igarashi K."/>
            <person name="Jurgens J.A."/>
            <person name="Kallen N."/>
            <person name="Kersten P."/>
            <person name="Kohler A."/>
            <person name="Kuees U."/>
            <person name="Kumar T.K.A."/>
            <person name="Kuo A."/>
            <person name="LaButti K."/>
            <person name="Larrondo L.F."/>
            <person name="Lindquist E."/>
            <person name="Ling A."/>
            <person name="Lombard V."/>
            <person name="Lucas S."/>
            <person name="Lundell T."/>
            <person name="Martin R."/>
            <person name="McLaughlin D.J."/>
            <person name="Morgenstern I."/>
            <person name="Morin E."/>
            <person name="Murat C."/>
            <person name="Nagy L.G."/>
            <person name="Nolan M."/>
            <person name="Ohm R.A."/>
            <person name="Patyshakuliyeva A."/>
            <person name="Rokas A."/>
            <person name="Ruiz-Duenas F.J."/>
            <person name="Sabat G."/>
            <person name="Salamov A."/>
            <person name="Samejima M."/>
            <person name="Schmutz J."/>
            <person name="Slot J.C."/>
            <person name="St John F."/>
            <person name="Stenlid J."/>
            <person name="Sun H."/>
            <person name="Sun S."/>
            <person name="Syed K."/>
            <person name="Tsang A."/>
            <person name="Wiebenga A."/>
            <person name="Young D."/>
            <person name="Pisabarro A."/>
            <person name="Eastwood D.C."/>
            <person name="Martin F."/>
            <person name="Cullen D."/>
            <person name="Grigoriev I.V."/>
            <person name="Hibbett D.S."/>
        </authorList>
    </citation>
    <scope>NUCLEOTIDE SEQUENCE [LARGE SCALE GENOMIC DNA]</scope>
    <source>
        <strain evidence="2">RWD-64-598 SS2</strain>
    </source>
</reference>
<dbReference type="Gene3D" id="3.40.30.10">
    <property type="entry name" value="Glutaredoxin"/>
    <property type="match status" value="1"/>
</dbReference>
<dbReference type="CDD" id="cd00299">
    <property type="entry name" value="GST_C_family"/>
    <property type="match status" value="1"/>
</dbReference>
<dbReference type="OrthoDB" id="202840at2759"/>
<dbReference type="GO" id="GO:0005737">
    <property type="term" value="C:cytoplasm"/>
    <property type="evidence" value="ECO:0007669"/>
    <property type="project" value="TreeGrafter"/>
</dbReference>
<dbReference type="PANTHER" id="PTHR43968:SF6">
    <property type="entry name" value="GLUTATHIONE S-TRANSFERASE OMEGA"/>
    <property type="match status" value="1"/>
</dbReference>
<comment type="caution">
    <text evidence="1">The sequence shown here is derived from an EMBL/GenBank/DDBJ whole genome shotgun (WGS) entry which is preliminary data.</text>
</comment>
<evidence type="ECO:0000313" key="1">
    <source>
        <dbReference type="EMBL" id="EIW81734.1"/>
    </source>
</evidence>
<dbReference type="GeneID" id="19208996"/>
<dbReference type="Proteomes" id="UP000053558">
    <property type="component" value="Unassembled WGS sequence"/>
</dbReference>
<accession>A0A5M3MSM1</accession>
<evidence type="ECO:0000313" key="2">
    <source>
        <dbReference type="Proteomes" id="UP000053558"/>
    </source>
</evidence>
<dbReference type="RefSeq" id="XP_007767459.1">
    <property type="nucleotide sequence ID" value="XM_007769269.1"/>
</dbReference>
<organism evidence="1 2">
    <name type="scientific">Coniophora puteana (strain RWD-64-598)</name>
    <name type="common">Brown rot fungus</name>
    <dbReference type="NCBI Taxonomy" id="741705"/>
    <lineage>
        <taxon>Eukaryota</taxon>
        <taxon>Fungi</taxon>
        <taxon>Dikarya</taxon>
        <taxon>Basidiomycota</taxon>
        <taxon>Agaricomycotina</taxon>
        <taxon>Agaricomycetes</taxon>
        <taxon>Agaricomycetidae</taxon>
        <taxon>Boletales</taxon>
        <taxon>Coniophorineae</taxon>
        <taxon>Coniophoraceae</taxon>
        <taxon>Coniophora</taxon>
    </lineage>
</organism>
<dbReference type="EMBL" id="JH711577">
    <property type="protein sequence ID" value="EIW81734.1"/>
    <property type="molecule type" value="Genomic_DNA"/>
</dbReference>
<dbReference type="InterPro" id="IPR050983">
    <property type="entry name" value="GST_Omega/HSP26"/>
</dbReference>
<dbReference type="KEGG" id="cput:CONPUDRAFT_72139"/>
<keyword evidence="2" id="KW-1185">Reference proteome</keyword>
<dbReference type="OMA" id="ATWDEEY"/>
<sequence length="232" mass="26294">MSVNQQITLYNSKASSAGQRVTIALEEAKVPYTTYPIEIFAPKPVWYLEKINPPGLTQRFSSNHASFILEFIADLHPHSNLLPPPHDPVARAKVRLFIDAVNTHVHKQYTAFMGRAGGPHTVLLDGLRRVQALLPELRASADADADGGKWAVEMHFTIADAAFAPIIARVELACRYGIGRYGEGENRRLMEALEALEFARMKRYREDLYARESLRATWDEEYMVVEFKKYFA</sequence>
<proteinExistence type="predicted"/>
<protein>
    <recommendedName>
        <fullName evidence="3">GST N-terminal domain-containing protein</fullName>
    </recommendedName>
</protein>
<dbReference type="SUPFAM" id="SSF52833">
    <property type="entry name" value="Thioredoxin-like"/>
    <property type="match status" value="1"/>
</dbReference>
<dbReference type="InterPro" id="IPR036282">
    <property type="entry name" value="Glutathione-S-Trfase_C_sf"/>
</dbReference>
<dbReference type="InterPro" id="IPR036249">
    <property type="entry name" value="Thioredoxin-like_sf"/>
</dbReference>
<evidence type="ECO:0008006" key="3">
    <source>
        <dbReference type="Google" id="ProtNLM"/>
    </source>
</evidence>